<dbReference type="EMBL" id="KQ971343">
    <property type="protein sequence ID" value="KYB27291.1"/>
    <property type="molecule type" value="Genomic_DNA"/>
</dbReference>
<feature type="compositionally biased region" description="Low complexity" evidence="1">
    <location>
        <begin position="105"/>
        <end position="116"/>
    </location>
</feature>
<keyword evidence="4" id="KW-1185">Reference proteome</keyword>
<organism evidence="2 4">
    <name type="scientific">Tribolium castaneum</name>
    <name type="common">Red flour beetle</name>
    <dbReference type="NCBI Taxonomy" id="7070"/>
    <lineage>
        <taxon>Eukaryota</taxon>
        <taxon>Metazoa</taxon>
        <taxon>Ecdysozoa</taxon>
        <taxon>Arthropoda</taxon>
        <taxon>Hexapoda</taxon>
        <taxon>Insecta</taxon>
        <taxon>Pterygota</taxon>
        <taxon>Neoptera</taxon>
        <taxon>Endopterygota</taxon>
        <taxon>Coleoptera</taxon>
        <taxon>Polyphaga</taxon>
        <taxon>Cucujiformia</taxon>
        <taxon>Tenebrionidae</taxon>
        <taxon>Tenebrionidae incertae sedis</taxon>
        <taxon>Tribolium</taxon>
    </lineage>
</organism>
<feature type="compositionally biased region" description="Polar residues" evidence="1">
    <location>
        <begin position="11"/>
        <end position="27"/>
    </location>
</feature>
<protein>
    <submittedName>
        <fullName evidence="3">Dystrophin, isoform D-like Protein</fullName>
    </submittedName>
</protein>
<evidence type="ECO:0000313" key="4">
    <source>
        <dbReference type="Proteomes" id="UP000007266"/>
    </source>
</evidence>
<reference evidence="2" key="3">
    <citation type="submission" date="2014-11" db="EMBL/GenBank/DDBJ databases">
        <title>Tools and pipelines for BioNano data: molecule assembly pipeline and FASTA super scaffolding tool.</title>
        <authorList>
            <person name="Shelton J.M."/>
            <person name="Herndon N."/>
            <person name="Coleman C."/>
            <person name="Lu N."/>
            <person name="Brown S.J."/>
        </authorList>
    </citation>
    <scope>NUCLEOTIDE SEQUENCE</scope>
    <source>
        <strain evidence="2">Georgia GA2</strain>
    </source>
</reference>
<gene>
    <name evidence="2" type="primary">AUGUSTUS-3.0.2_33179</name>
    <name evidence="2" type="ORF">TcasGA2_TC033179</name>
</gene>
<reference evidence="2 4" key="1">
    <citation type="journal article" date="2008" name="Nature">
        <title>The genome of the model beetle and pest Tribolium castaneum.</title>
        <authorList>
            <consortium name="Tribolium Genome Sequencing Consortium"/>
            <person name="Richards S."/>
            <person name="Gibbs R.A."/>
            <person name="Weinstock G.M."/>
            <person name="Brown S.J."/>
            <person name="Denell R."/>
            <person name="Beeman R.W."/>
            <person name="Gibbs R."/>
            <person name="Beeman R.W."/>
            <person name="Brown S.J."/>
            <person name="Bucher G."/>
            <person name="Friedrich M."/>
            <person name="Grimmelikhuijzen C.J."/>
            <person name="Klingler M."/>
            <person name="Lorenzen M."/>
            <person name="Richards S."/>
            <person name="Roth S."/>
            <person name="Schroder R."/>
            <person name="Tautz D."/>
            <person name="Zdobnov E.M."/>
            <person name="Muzny D."/>
            <person name="Gibbs R.A."/>
            <person name="Weinstock G.M."/>
            <person name="Attaway T."/>
            <person name="Bell S."/>
            <person name="Buhay C.J."/>
            <person name="Chandrabose M.N."/>
            <person name="Chavez D."/>
            <person name="Clerk-Blankenburg K.P."/>
            <person name="Cree A."/>
            <person name="Dao M."/>
            <person name="Davis C."/>
            <person name="Chacko J."/>
            <person name="Dinh H."/>
            <person name="Dugan-Rocha S."/>
            <person name="Fowler G."/>
            <person name="Garner T.T."/>
            <person name="Garnes J."/>
            <person name="Gnirke A."/>
            <person name="Hawes A."/>
            <person name="Hernandez J."/>
            <person name="Hines S."/>
            <person name="Holder M."/>
            <person name="Hume J."/>
            <person name="Jhangiani S.N."/>
            <person name="Joshi V."/>
            <person name="Khan Z.M."/>
            <person name="Jackson L."/>
            <person name="Kovar C."/>
            <person name="Kowis A."/>
            <person name="Lee S."/>
            <person name="Lewis L.R."/>
            <person name="Margolis J."/>
            <person name="Morgan M."/>
            <person name="Nazareth L.V."/>
            <person name="Nguyen N."/>
            <person name="Okwuonu G."/>
            <person name="Parker D."/>
            <person name="Richards S."/>
            <person name="Ruiz S.J."/>
            <person name="Santibanez J."/>
            <person name="Savard J."/>
            <person name="Scherer S.E."/>
            <person name="Schneider B."/>
            <person name="Sodergren E."/>
            <person name="Tautz D."/>
            <person name="Vattahil S."/>
            <person name="Villasana D."/>
            <person name="White C.S."/>
            <person name="Wright R."/>
            <person name="Park Y."/>
            <person name="Beeman R.W."/>
            <person name="Lord J."/>
            <person name="Oppert B."/>
            <person name="Lorenzen M."/>
            <person name="Brown S."/>
            <person name="Wang L."/>
            <person name="Savard J."/>
            <person name="Tautz D."/>
            <person name="Richards S."/>
            <person name="Weinstock G."/>
            <person name="Gibbs R.A."/>
            <person name="Liu Y."/>
            <person name="Worley K."/>
            <person name="Weinstock G."/>
            <person name="Elsik C.G."/>
            <person name="Reese J.T."/>
            <person name="Elhaik E."/>
            <person name="Landan G."/>
            <person name="Graur D."/>
            <person name="Arensburger P."/>
            <person name="Atkinson P."/>
            <person name="Beeman R.W."/>
            <person name="Beidler J."/>
            <person name="Brown S.J."/>
            <person name="Demuth J.P."/>
            <person name="Drury D.W."/>
            <person name="Du Y.Z."/>
            <person name="Fujiwara H."/>
            <person name="Lorenzen M."/>
            <person name="Maselli V."/>
            <person name="Osanai M."/>
            <person name="Park Y."/>
            <person name="Robertson H.M."/>
            <person name="Tu Z."/>
            <person name="Wang J.J."/>
            <person name="Wang S."/>
            <person name="Richards S."/>
            <person name="Song H."/>
            <person name="Zhang L."/>
            <person name="Sodergren E."/>
            <person name="Werner D."/>
            <person name="Stanke M."/>
            <person name="Morgenstern B."/>
            <person name="Solovyev V."/>
            <person name="Kosarev P."/>
            <person name="Brown G."/>
            <person name="Chen H.C."/>
            <person name="Ermolaeva O."/>
            <person name="Hlavina W."/>
            <person name="Kapustin Y."/>
            <person name="Kiryutin B."/>
            <person name="Kitts P."/>
            <person name="Maglott D."/>
            <person name="Pruitt K."/>
            <person name="Sapojnikov V."/>
            <person name="Souvorov A."/>
            <person name="Mackey A.J."/>
            <person name="Waterhouse R.M."/>
            <person name="Wyder S."/>
            <person name="Zdobnov E.M."/>
            <person name="Zdobnov E.M."/>
            <person name="Wyder S."/>
            <person name="Kriventseva E.V."/>
            <person name="Kadowaki T."/>
            <person name="Bork P."/>
            <person name="Aranda M."/>
            <person name="Bao R."/>
            <person name="Beermann A."/>
            <person name="Berns N."/>
            <person name="Bolognesi R."/>
            <person name="Bonneton F."/>
            <person name="Bopp D."/>
            <person name="Brown S.J."/>
            <person name="Bucher G."/>
            <person name="Butts T."/>
            <person name="Chaumot A."/>
            <person name="Denell R.E."/>
            <person name="Ferrier D.E."/>
            <person name="Friedrich M."/>
            <person name="Gordon C.M."/>
            <person name="Jindra M."/>
            <person name="Klingler M."/>
            <person name="Lan Q."/>
            <person name="Lattorff H.M."/>
            <person name="Laudet V."/>
            <person name="von Levetsow C."/>
            <person name="Liu Z."/>
            <person name="Lutz R."/>
            <person name="Lynch J.A."/>
            <person name="da Fonseca R.N."/>
            <person name="Posnien N."/>
            <person name="Reuter R."/>
            <person name="Roth S."/>
            <person name="Savard J."/>
            <person name="Schinko J.B."/>
            <person name="Schmitt C."/>
            <person name="Schoppmeier M."/>
            <person name="Schroder R."/>
            <person name="Shippy T.D."/>
            <person name="Simonnet F."/>
            <person name="Marques-Souza H."/>
            <person name="Tautz D."/>
            <person name="Tomoyasu Y."/>
            <person name="Trauner J."/>
            <person name="Van der Zee M."/>
            <person name="Vervoort M."/>
            <person name="Wittkopp N."/>
            <person name="Wimmer E.A."/>
            <person name="Yang X."/>
            <person name="Jones A.K."/>
            <person name="Sattelle D.B."/>
            <person name="Ebert P.R."/>
            <person name="Nelson D."/>
            <person name="Scott J.G."/>
            <person name="Beeman R.W."/>
            <person name="Muthukrishnan S."/>
            <person name="Kramer K.J."/>
            <person name="Arakane Y."/>
            <person name="Beeman R.W."/>
            <person name="Zhu Q."/>
            <person name="Hogenkamp D."/>
            <person name="Dixit R."/>
            <person name="Oppert B."/>
            <person name="Jiang H."/>
            <person name="Zou Z."/>
            <person name="Marshall J."/>
            <person name="Elpidina E."/>
            <person name="Vinokurov K."/>
            <person name="Oppert C."/>
            <person name="Zou Z."/>
            <person name="Evans J."/>
            <person name="Lu Z."/>
            <person name="Zhao P."/>
            <person name="Sumathipala N."/>
            <person name="Altincicek B."/>
            <person name="Vilcinskas A."/>
            <person name="Williams M."/>
            <person name="Hultmark D."/>
            <person name="Hetru C."/>
            <person name="Jiang H."/>
            <person name="Grimmelikhuijzen C.J."/>
            <person name="Hauser F."/>
            <person name="Cazzamali G."/>
            <person name="Williamson M."/>
            <person name="Park Y."/>
            <person name="Li B."/>
            <person name="Tanaka Y."/>
            <person name="Predel R."/>
            <person name="Neupert S."/>
            <person name="Schachtner J."/>
            <person name="Verleyen P."/>
            <person name="Raible F."/>
            <person name="Bork P."/>
            <person name="Friedrich M."/>
            <person name="Walden K.K."/>
            <person name="Robertson H.M."/>
            <person name="Angeli S."/>
            <person name="Foret S."/>
            <person name="Bucher G."/>
            <person name="Schuetz S."/>
            <person name="Maleszka R."/>
            <person name="Wimmer E.A."/>
            <person name="Beeman R.W."/>
            <person name="Lorenzen M."/>
            <person name="Tomoyasu Y."/>
            <person name="Miller S.C."/>
            <person name="Grossmann D."/>
            <person name="Bucher G."/>
        </authorList>
    </citation>
    <scope>NUCLEOTIDE SEQUENCE [LARGE SCALE GENOMIC DNA]</scope>
    <source>
        <strain evidence="2 4">Georgia GA2</strain>
    </source>
</reference>
<evidence type="ECO:0000313" key="3">
    <source>
        <dbReference type="EMBL" id="KYB27291.1"/>
    </source>
</evidence>
<feature type="compositionally biased region" description="Low complexity" evidence="1">
    <location>
        <begin position="39"/>
        <end position="63"/>
    </location>
</feature>
<accession>A0A139WH13</accession>
<proteinExistence type="predicted"/>
<reference evidence="2 4" key="2">
    <citation type="journal article" date="2010" name="Nucleic Acids Res.">
        <title>BeetleBase in 2010: revisions to provide comprehensive genomic information for Tribolium castaneum.</title>
        <authorList>
            <person name="Kim H.S."/>
            <person name="Murphy T."/>
            <person name="Xia J."/>
            <person name="Caragea D."/>
            <person name="Park Y."/>
            <person name="Beeman R.W."/>
            <person name="Lorenzen M.D."/>
            <person name="Butcher S."/>
            <person name="Manak J.R."/>
            <person name="Brown S.J."/>
        </authorList>
    </citation>
    <scope>GENOME REANNOTATION</scope>
    <source>
        <strain evidence="2 4">Georgia GA2</strain>
    </source>
</reference>
<dbReference type="Proteomes" id="UP000007266">
    <property type="component" value="Linkage group 5"/>
</dbReference>
<sequence>MTVKTRVTAAGSRNCSVATPKTPTSWRSCAHGTPQAPRKTTPAKITTTTSTLPLTTTTPTKATMPNKITPITIRPSPIKARSDRRWVPPSDNTTASCAFRETPKSEQQSVLQQQHEQNNDNGEEIPNREGMSKETLQFEEALKQWVNR</sequence>
<name>A0A139WH13_TRICA</name>
<dbReference type="AlphaFoldDB" id="A0A139WH13"/>
<dbReference type="EMBL" id="KQ971343">
    <property type="protein sequence ID" value="KYB27290.1"/>
    <property type="molecule type" value="Genomic_DNA"/>
</dbReference>
<evidence type="ECO:0000313" key="2">
    <source>
        <dbReference type="EMBL" id="KYB27290.1"/>
    </source>
</evidence>
<feature type="region of interest" description="Disordered" evidence="1">
    <location>
        <begin position="1"/>
        <end position="134"/>
    </location>
</feature>
<evidence type="ECO:0000256" key="1">
    <source>
        <dbReference type="SAM" id="MobiDB-lite"/>
    </source>
</evidence>